<reference evidence="3 4" key="1">
    <citation type="journal article" date="2020" name="G3 (Bethesda)">
        <title>Improved Reference Genome for Cyclotella cryptica CCMP332, a Model for Cell Wall Morphogenesis, Salinity Adaptation, and Lipid Production in Diatoms (Bacillariophyta).</title>
        <authorList>
            <person name="Roberts W.R."/>
            <person name="Downey K.M."/>
            <person name="Ruck E.C."/>
            <person name="Traller J.C."/>
            <person name="Alverson A.J."/>
        </authorList>
    </citation>
    <scope>NUCLEOTIDE SEQUENCE [LARGE SCALE GENOMIC DNA]</scope>
    <source>
        <strain evidence="3 4">CCMP332</strain>
    </source>
</reference>
<comment type="caution">
    <text evidence="3">The sequence shown here is derived from an EMBL/GenBank/DDBJ whole genome shotgun (WGS) entry which is preliminary data.</text>
</comment>
<dbReference type="Pfam" id="PF04371">
    <property type="entry name" value="PAD_porph"/>
    <property type="match status" value="1"/>
</dbReference>
<organism evidence="3 4">
    <name type="scientific">Cyclotella cryptica</name>
    <dbReference type="NCBI Taxonomy" id="29204"/>
    <lineage>
        <taxon>Eukaryota</taxon>
        <taxon>Sar</taxon>
        <taxon>Stramenopiles</taxon>
        <taxon>Ochrophyta</taxon>
        <taxon>Bacillariophyta</taxon>
        <taxon>Coscinodiscophyceae</taxon>
        <taxon>Thalassiosirophycidae</taxon>
        <taxon>Stephanodiscales</taxon>
        <taxon>Stephanodiscaceae</taxon>
        <taxon>Cyclotella</taxon>
    </lineage>
</organism>
<protein>
    <recommendedName>
        <fullName evidence="5">Agmatine deiminase</fullName>
    </recommendedName>
</protein>
<feature type="region of interest" description="Disordered" evidence="2">
    <location>
        <begin position="1"/>
        <end position="29"/>
    </location>
</feature>
<evidence type="ECO:0000313" key="3">
    <source>
        <dbReference type="EMBL" id="KAL3803664.1"/>
    </source>
</evidence>
<dbReference type="AlphaFoldDB" id="A0ABD3QTF7"/>
<keyword evidence="4" id="KW-1185">Reference proteome</keyword>
<evidence type="ECO:0000256" key="2">
    <source>
        <dbReference type="SAM" id="MobiDB-lite"/>
    </source>
</evidence>
<gene>
    <name evidence="3" type="ORF">HJC23_003718</name>
</gene>
<proteinExistence type="predicted"/>
<keyword evidence="1" id="KW-0378">Hydrolase</keyword>
<name>A0ABD3QTF7_9STRA</name>
<evidence type="ECO:0000256" key="1">
    <source>
        <dbReference type="ARBA" id="ARBA00022801"/>
    </source>
</evidence>
<dbReference type="SUPFAM" id="SSF55909">
    <property type="entry name" value="Pentein"/>
    <property type="match status" value="1"/>
</dbReference>
<dbReference type="GO" id="GO:0016787">
    <property type="term" value="F:hydrolase activity"/>
    <property type="evidence" value="ECO:0007669"/>
    <property type="project" value="UniProtKB-KW"/>
</dbReference>
<dbReference type="PANTHER" id="PTHR31377:SF0">
    <property type="entry name" value="AGMATINE DEIMINASE-RELATED"/>
    <property type="match status" value="1"/>
</dbReference>
<dbReference type="InterPro" id="IPR007466">
    <property type="entry name" value="Peptidyl-Arg-deiminase_porph"/>
</dbReference>
<feature type="compositionally biased region" description="Basic and acidic residues" evidence="2">
    <location>
        <begin position="1"/>
        <end position="14"/>
    </location>
</feature>
<accession>A0ABD3QTF7</accession>
<dbReference type="EMBL" id="JABMIG020000012">
    <property type="protein sequence ID" value="KAL3803664.1"/>
    <property type="molecule type" value="Genomic_DNA"/>
</dbReference>
<evidence type="ECO:0000313" key="4">
    <source>
        <dbReference type="Proteomes" id="UP001516023"/>
    </source>
</evidence>
<dbReference type="Gene3D" id="3.75.10.10">
    <property type="entry name" value="L-arginine/glycine Amidinotransferase, Chain A"/>
    <property type="match status" value="1"/>
</dbReference>
<dbReference type="Proteomes" id="UP001516023">
    <property type="component" value="Unassembled WGS sequence"/>
</dbReference>
<evidence type="ECO:0008006" key="5">
    <source>
        <dbReference type="Google" id="ProtNLM"/>
    </source>
</evidence>
<dbReference type="PANTHER" id="PTHR31377">
    <property type="entry name" value="AGMATINE DEIMINASE-RELATED"/>
    <property type="match status" value="1"/>
</dbReference>
<sequence>MFWKSKEINAKKTNDATPSTPNVPPIPEPNRIFTMPPEDGPHEGTWLQWPHDRAKSHWWETGRNLVARYEKAWIDMTVALHTGEKVHIIVYDCVHRDRVKRILQDKGCDMNQIDFFEIPTDDVWCRDNGPVFVMDENQQLHVTDWGFNGWGGKYDYKLSNEVPKCVANSIGIPITTIPMINEGGSIEVDGRGTLMAKKSCILNPNRNKGWKQSDAEAYFRRYLGVTNFIWLEGTRGLDITDDHIDGTARFAHGNTIVTFFREDFEKPHEYDQLKDARDANGEPYHLVHLPLTKRKCVNRDYGFYINYYVGNEVVLMPSFDEDPNDEVARNILQNVYADRKVIMVPMKEVLKDGGMMHCVTQQQPKV</sequence>